<evidence type="ECO:0000313" key="7">
    <source>
        <dbReference type="EMBL" id="KHJ87765.1"/>
    </source>
</evidence>
<name>A0A0B1SX62_OESDE</name>
<feature type="compositionally biased region" description="Polar residues" evidence="6">
    <location>
        <begin position="1"/>
        <end position="17"/>
    </location>
</feature>
<gene>
    <name evidence="7" type="ORF">OESDEN_12452</name>
</gene>
<dbReference type="AlphaFoldDB" id="A0A0B1SX62"/>
<evidence type="ECO:0000256" key="1">
    <source>
        <dbReference type="ARBA" id="ARBA00004141"/>
    </source>
</evidence>
<dbReference type="Proteomes" id="UP000053660">
    <property type="component" value="Unassembled WGS sequence"/>
</dbReference>
<dbReference type="InterPro" id="IPR004254">
    <property type="entry name" value="AdipoR/HlyIII-related"/>
</dbReference>
<protein>
    <submittedName>
        <fullName evidence="7">Uncharacterized protein</fullName>
    </submittedName>
</protein>
<reference evidence="7 8" key="1">
    <citation type="submission" date="2014-03" db="EMBL/GenBank/DDBJ databases">
        <title>Draft genome of the hookworm Oesophagostomum dentatum.</title>
        <authorList>
            <person name="Mitreva M."/>
        </authorList>
    </citation>
    <scope>NUCLEOTIDE SEQUENCE [LARGE SCALE GENOMIC DNA]</scope>
    <source>
        <strain evidence="7 8">OD-Hann</strain>
    </source>
</reference>
<dbReference type="GO" id="GO:0005886">
    <property type="term" value="C:plasma membrane"/>
    <property type="evidence" value="ECO:0007669"/>
    <property type="project" value="TreeGrafter"/>
</dbReference>
<keyword evidence="4" id="KW-1133">Transmembrane helix</keyword>
<comment type="subcellular location">
    <subcellularLocation>
        <location evidence="1">Membrane</location>
        <topology evidence="1">Multi-pass membrane protein</topology>
    </subcellularLocation>
</comment>
<dbReference type="OrthoDB" id="5585746at2759"/>
<dbReference type="PANTHER" id="PTHR20855">
    <property type="entry name" value="ADIPOR/PROGESTIN RECEPTOR-RELATED"/>
    <property type="match status" value="1"/>
</dbReference>
<keyword evidence="5" id="KW-0472">Membrane</keyword>
<dbReference type="EMBL" id="KN557061">
    <property type="protein sequence ID" value="KHJ87765.1"/>
    <property type="molecule type" value="Genomic_DNA"/>
</dbReference>
<organism evidence="7 8">
    <name type="scientific">Oesophagostomum dentatum</name>
    <name type="common">Nodular worm</name>
    <dbReference type="NCBI Taxonomy" id="61180"/>
    <lineage>
        <taxon>Eukaryota</taxon>
        <taxon>Metazoa</taxon>
        <taxon>Ecdysozoa</taxon>
        <taxon>Nematoda</taxon>
        <taxon>Chromadorea</taxon>
        <taxon>Rhabditida</taxon>
        <taxon>Rhabditina</taxon>
        <taxon>Rhabditomorpha</taxon>
        <taxon>Strongyloidea</taxon>
        <taxon>Strongylidae</taxon>
        <taxon>Oesophagostomum</taxon>
    </lineage>
</organism>
<evidence type="ECO:0000256" key="4">
    <source>
        <dbReference type="ARBA" id="ARBA00022989"/>
    </source>
</evidence>
<evidence type="ECO:0000256" key="2">
    <source>
        <dbReference type="ARBA" id="ARBA00007018"/>
    </source>
</evidence>
<sequence>MQDEPCSSTSTKATPNNFKRGHRRAWSMPSAKGEKMTLAVIHDNETKADGNMHHRRVVRYRLHQAKKARMTAAGDSASQTNGIEAAPGLRFDLSTLPHPDDDDNELEVEINEEEVVVPGESGRGARTIIKRFWEARWKATNFEYLPEWLQDNEYLRTGHRPPLPSFSSCFKSIFALHTETGNIWTHMYGECFCLPTQYLSLT</sequence>
<evidence type="ECO:0000313" key="8">
    <source>
        <dbReference type="Proteomes" id="UP000053660"/>
    </source>
</evidence>
<dbReference type="GO" id="GO:0038023">
    <property type="term" value="F:signaling receptor activity"/>
    <property type="evidence" value="ECO:0007669"/>
    <property type="project" value="TreeGrafter"/>
</dbReference>
<evidence type="ECO:0000256" key="3">
    <source>
        <dbReference type="ARBA" id="ARBA00022692"/>
    </source>
</evidence>
<dbReference type="PANTHER" id="PTHR20855:SF52">
    <property type="entry name" value="ADIPONECTIN RECEPTOR PROTEIN"/>
    <property type="match status" value="1"/>
</dbReference>
<feature type="region of interest" description="Disordered" evidence="6">
    <location>
        <begin position="1"/>
        <end position="30"/>
    </location>
</feature>
<keyword evidence="8" id="KW-1185">Reference proteome</keyword>
<dbReference type="GO" id="GO:0033211">
    <property type="term" value="P:adiponectin-activated signaling pathway"/>
    <property type="evidence" value="ECO:0007669"/>
    <property type="project" value="TreeGrafter"/>
</dbReference>
<keyword evidence="3" id="KW-0812">Transmembrane</keyword>
<evidence type="ECO:0000256" key="5">
    <source>
        <dbReference type="ARBA" id="ARBA00023136"/>
    </source>
</evidence>
<proteinExistence type="inferred from homology"/>
<accession>A0A0B1SX62</accession>
<comment type="similarity">
    <text evidence="2">Belongs to the ADIPOR family.</text>
</comment>
<evidence type="ECO:0000256" key="6">
    <source>
        <dbReference type="SAM" id="MobiDB-lite"/>
    </source>
</evidence>